<organism evidence="3 4">
    <name type="scientific">Ceratobasidium theobromae</name>
    <dbReference type="NCBI Taxonomy" id="1582974"/>
    <lineage>
        <taxon>Eukaryota</taxon>
        <taxon>Fungi</taxon>
        <taxon>Dikarya</taxon>
        <taxon>Basidiomycota</taxon>
        <taxon>Agaricomycotina</taxon>
        <taxon>Agaricomycetes</taxon>
        <taxon>Cantharellales</taxon>
        <taxon>Ceratobasidiaceae</taxon>
        <taxon>Ceratobasidium</taxon>
    </lineage>
</organism>
<evidence type="ECO:0000256" key="2">
    <source>
        <dbReference type="SAM" id="SignalP"/>
    </source>
</evidence>
<evidence type="ECO:0000313" key="4">
    <source>
        <dbReference type="Proteomes" id="UP000383932"/>
    </source>
</evidence>
<gene>
    <name evidence="3" type="ORF">CTheo_9265</name>
</gene>
<protein>
    <submittedName>
        <fullName evidence="3">Putative effector protein/Glycoside hydrolase family 18 protein</fullName>
    </submittedName>
</protein>
<feature type="compositionally biased region" description="Polar residues" evidence="1">
    <location>
        <begin position="34"/>
        <end position="47"/>
    </location>
</feature>
<name>A0A5N5PW13_9AGAM</name>
<keyword evidence="4" id="KW-1185">Reference proteome</keyword>
<feature type="signal peptide" evidence="2">
    <location>
        <begin position="1"/>
        <end position="18"/>
    </location>
</feature>
<keyword evidence="3" id="KW-0378">Hydrolase</keyword>
<proteinExistence type="predicted"/>
<sequence length="100" mass="11393">MHFLSLAMALGAALSVSATQIHHRPEDYLVEKLPNTSPSNRTVTPQKVQERSAIERRANGKVNMGYYTNWSIYARAFCKSKLRISFSALLVGYYYRSPEH</sequence>
<accession>A0A5N5PW13</accession>
<dbReference type="GO" id="GO:0016787">
    <property type="term" value="F:hydrolase activity"/>
    <property type="evidence" value="ECO:0007669"/>
    <property type="project" value="UniProtKB-KW"/>
</dbReference>
<reference evidence="3 4" key="1">
    <citation type="journal article" date="2019" name="Fungal Biol. Biotechnol.">
        <title>Draft genome sequence of fastidious pathogen Ceratobasidium theobromae, which causes vascular-streak dieback in Theobroma cacao.</title>
        <authorList>
            <person name="Ali S.S."/>
            <person name="Asman A."/>
            <person name="Shao J."/>
            <person name="Firmansyah A.P."/>
            <person name="Susilo A.W."/>
            <person name="Rosmana A."/>
            <person name="McMahon P."/>
            <person name="Junaid M."/>
            <person name="Guest D."/>
            <person name="Kheng T.Y."/>
            <person name="Meinhardt L.W."/>
            <person name="Bailey B.A."/>
        </authorList>
    </citation>
    <scope>NUCLEOTIDE SEQUENCE [LARGE SCALE GENOMIC DNA]</scope>
    <source>
        <strain evidence="3 4">CT2</strain>
    </source>
</reference>
<dbReference type="Proteomes" id="UP000383932">
    <property type="component" value="Unassembled WGS sequence"/>
</dbReference>
<feature type="region of interest" description="Disordered" evidence="1">
    <location>
        <begin position="31"/>
        <end position="50"/>
    </location>
</feature>
<feature type="chain" id="PRO_5024378393" evidence="2">
    <location>
        <begin position="19"/>
        <end position="100"/>
    </location>
</feature>
<dbReference type="AlphaFoldDB" id="A0A5N5PW13"/>
<keyword evidence="2" id="KW-0732">Signal</keyword>
<evidence type="ECO:0000313" key="3">
    <source>
        <dbReference type="EMBL" id="KAB5583740.1"/>
    </source>
</evidence>
<dbReference type="EMBL" id="SSOP01001235">
    <property type="protein sequence ID" value="KAB5583740.1"/>
    <property type="molecule type" value="Genomic_DNA"/>
</dbReference>
<dbReference type="OrthoDB" id="10506838at2759"/>
<comment type="caution">
    <text evidence="3">The sequence shown here is derived from an EMBL/GenBank/DDBJ whole genome shotgun (WGS) entry which is preliminary data.</text>
</comment>
<evidence type="ECO:0000256" key="1">
    <source>
        <dbReference type="SAM" id="MobiDB-lite"/>
    </source>
</evidence>